<accession>S8BVS6</accession>
<dbReference type="InterPro" id="IPR002213">
    <property type="entry name" value="UDP_glucos_trans"/>
</dbReference>
<gene>
    <name evidence="4" type="ORF">M569_16352</name>
</gene>
<evidence type="ECO:0000313" key="4">
    <source>
        <dbReference type="EMBL" id="EPS58464.1"/>
    </source>
</evidence>
<dbReference type="AlphaFoldDB" id="S8BVS6"/>
<sequence>LSSGMKLRTHEARAIHRRRNMKGPIGINLAQRLLISADQCDAMAFKSCNEMESKYLDFLSKKYKKAVLPAGPVLPEAAKLGKDDEKWSEWLDEYEAKSVIYCAFGSEARLEPIQFQELILGLELTGKPYLFAAKPPTGAETVEEGIPEGGLSGRGVVHGGWVPQQLILSHPNTGCFITHCGWGSLFEGILSECQLVLMPLLSDQPINARMIGGELGIGIEVEKGDEDGICRRESVRRAVDLAMDFAAGGIGDKIRANHTRWRQRMTKQGLEDSYIDDLLINLRAL</sequence>
<evidence type="ECO:0000256" key="2">
    <source>
        <dbReference type="ARBA" id="ARBA00022679"/>
    </source>
</evidence>
<comment type="similarity">
    <text evidence="1 3">Belongs to the UDP-glycosyltransferase family.</text>
</comment>
<proteinExistence type="inferred from homology"/>
<dbReference type="GO" id="GO:0035251">
    <property type="term" value="F:UDP-glucosyltransferase activity"/>
    <property type="evidence" value="ECO:0007669"/>
    <property type="project" value="InterPro"/>
</dbReference>
<protein>
    <submittedName>
        <fullName evidence="4">Uncharacterized protein</fullName>
    </submittedName>
</protein>
<reference evidence="4 5" key="1">
    <citation type="journal article" date="2013" name="BMC Genomics">
        <title>The miniature genome of a carnivorous plant Genlisea aurea contains a low number of genes and short non-coding sequences.</title>
        <authorList>
            <person name="Leushkin E.V."/>
            <person name="Sutormin R.A."/>
            <person name="Nabieva E.R."/>
            <person name="Penin A.A."/>
            <person name="Kondrashov A.S."/>
            <person name="Logacheva M.D."/>
        </authorList>
    </citation>
    <scope>NUCLEOTIDE SEQUENCE [LARGE SCALE GENOMIC DNA]</scope>
</reference>
<dbReference type="EMBL" id="AUSU01009198">
    <property type="protein sequence ID" value="EPS58464.1"/>
    <property type="molecule type" value="Genomic_DNA"/>
</dbReference>
<dbReference type="FunFam" id="3.40.50.2000:FF:000037">
    <property type="entry name" value="Glycosyltransferase"/>
    <property type="match status" value="1"/>
</dbReference>
<dbReference type="SUPFAM" id="SSF53756">
    <property type="entry name" value="UDP-Glycosyltransferase/glycogen phosphorylase"/>
    <property type="match status" value="1"/>
</dbReference>
<dbReference type="PANTHER" id="PTHR48049">
    <property type="entry name" value="GLYCOSYLTRANSFERASE"/>
    <property type="match status" value="1"/>
</dbReference>
<evidence type="ECO:0000256" key="1">
    <source>
        <dbReference type="ARBA" id="ARBA00009995"/>
    </source>
</evidence>
<organism evidence="4 5">
    <name type="scientific">Genlisea aurea</name>
    <dbReference type="NCBI Taxonomy" id="192259"/>
    <lineage>
        <taxon>Eukaryota</taxon>
        <taxon>Viridiplantae</taxon>
        <taxon>Streptophyta</taxon>
        <taxon>Embryophyta</taxon>
        <taxon>Tracheophyta</taxon>
        <taxon>Spermatophyta</taxon>
        <taxon>Magnoliopsida</taxon>
        <taxon>eudicotyledons</taxon>
        <taxon>Gunneridae</taxon>
        <taxon>Pentapetalae</taxon>
        <taxon>asterids</taxon>
        <taxon>lamiids</taxon>
        <taxon>Lamiales</taxon>
        <taxon>Lentibulariaceae</taxon>
        <taxon>Genlisea</taxon>
    </lineage>
</organism>
<keyword evidence="5" id="KW-1185">Reference proteome</keyword>
<dbReference type="InterPro" id="IPR035595">
    <property type="entry name" value="UDP_glycos_trans_CS"/>
</dbReference>
<keyword evidence="2 3" id="KW-0808">Transferase</keyword>
<dbReference type="CDD" id="cd03784">
    <property type="entry name" value="GT1_Gtf-like"/>
    <property type="match status" value="1"/>
</dbReference>
<feature type="non-terminal residue" evidence="4">
    <location>
        <position position="1"/>
    </location>
</feature>
<name>S8BVS6_9LAMI</name>
<dbReference type="Gene3D" id="3.40.50.2000">
    <property type="entry name" value="Glycogen Phosphorylase B"/>
    <property type="match status" value="2"/>
</dbReference>
<dbReference type="Pfam" id="PF00201">
    <property type="entry name" value="UDPGT"/>
    <property type="match status" value="1"/>
</dbReference>
<keyword evidence="3" id="KW-0328">Glycosyltransferase</keyword>
<dbReference type="PANTHER" id="PTHR48049:SF34">
    <property type="entry name" value="UDP-GLYCOSYLTRANSFERASE 79B30-LIKE"/>
    <property type="match status" value="1"/>
</dbReference>
<dbReference type="Proteomes" id="UP000015453">
    <property type="component" value="Unassembled WGS sequence"/>
</dbReference>
<dbReference type="InterPro" id="IPR050481">
    <property type="entry name" value="UDP-glycosyltransf_plant"/>
</dbReference>
<comment type="caution">
    <text evidence="4">The sequence shown here is derived from an EMBL/GenBank/DDBJ whole genome shotgun (WGS) entry which is preliminary data.</text>
</comment>
<dbReference type="PROSITE" id="PS00375">
    <property type="entry name" value="UDPGT"/>
    <property type="match status" value="1"/>
</dbReference>
<evidence type="ECO:0000256" key="3">
    <source>
        <dbReference type="RuleBase" id="RU003718"/>
    </source>
</evidence>
<dbReference type="OrthoDB" id="5835829at2759"/>
<evidence type="ECO:0000313" key="5">
    <source>
        <dbReference type="Proteomes" id="UP000015453"/>
    </source>
</evidence>